<proteinExistence type="predicted"/>
<dbReference type="Proteomes" id="UP001341840">
    <property type="component" value="Unassembled WGS sequence"/>
</dbReference>
<organism evidence="1 2">
    <name type="scientific">Stylosanthes scabra</name>
    <dbReference type="NCBI Taxonomy" id="79078"/>
    <lineage>
        <taxon>Eukaryota</taxon>
        <taxon>Viridiplantae</taxon>
        <taxon>Streptophyta</taxon>
        <taxon>Embryophyta</taxon>
        <taxon>Tracheophyta</taxon>
        <taxon>Spermatophyta</taxon>
        <taxon>Magnoliopsida</taxon>
        <taxon>eudicotyledons</taxon>
        <taxon>Gunneridae</taxon>
        <taxon>Pentapetalae</taxon>
        <taxon>rosids</taxon>
        <taxon>fabids</taxon>
        <taxon>Fabales</taxon>
        <taxon>Fabaceae</taxon>
        <taxon>Papilionoideae</taxon>
        <taxon>50 kb inversion clade</taxon>
        <taxon>dalbergioids sensu lato</taxon>
        <taxon>Dalbergieae</taxon>
        <taxon>Pterocarpus clade</taxon>
        <taxon>Stylosanthes</taxon>
    </lineage>
</organism>
<sequence length="158" mass="18029">MLLVHRLTRMLKIQLQRRCATDEPLLSSPQRESGVAADHYSVDRGELPFLGTSDSVMFVKKAKDLWDELRQRFSQGNHMRLADLNEELYLLRQEPKIVAAMSQGRGNANSEAGSGNKNYNNKNKFGKNNTKMWTFCGRSGHTVDTCFKKHGYPPNQKK</sequence>
<dbReference type="EMBL" id="JASCZI010272135">
    <property type="protein sequence ID" value="MED6220486.1"/>
    <property type="molecule type" value="Genomic_DNA"/>
</dbReference>
<keyword evidence="2" id="KW-1185">Reference proteome</keyword>
<protein>
    <submittedName>
        <fullName evidence="1">Uncharacterized protein</fullName>
    </submittedName>
</protein>
<reference evidence="1 2" key="1">
    <citation type="journal article" date="2023" name="Plants (Basel)">
        <title>Bridging the Gap: Combining Genomics and Transcriptomics Approaches to Understand Stylosanthes scabra, an Orphan Legume from the Brazilian Caatinga.</title>
        <authorList>
            <person name="Ferreira-Neto J.R.C."/>
            <person name="da Silva M.D."/>
            <person name="Binneck E."/>
            <person name="de Melo N.F."/>
            <person name="da Silva R.H."/>
            <person name="de Melo A.L.T.M."/>
            <person name="Pandolfi V."/>
            <person name="Bustamante F.O."/>
            <person name="Brasileiro-Vidal A.C."/>
            <person name="Benko-Iseppon A.M."/>
        </authorList>
    </citation>
    <scope>NUCLEOTIDE SEQUENCE [LARGE SCALE GENOMIC DNA]</scope>
    <source>
        <tissue evidence="1">Leaves</tissue>
    </source>
</reference>
<evidence type="ECO:0000313" key="1">
    <source>
        <dbReference type="EMBL" id="MED6220486.1"/>
    </source>
</evidence>
<gene>
    <name evidence="1" type="ORF">PIB30_045257</name>
</gene>
<accession>A0ABU6ZEU4</accession>
<name>A0ABU6ZEU4_9FABA</name>
<evidence type="ECO:0000313" key="2">
    <source>
        <dbReference type="Proteomes" id="UP001341840"/>
    </source>
</evidence>
<comment type="caution">
    <text evidence="1">The sequence shown here is derived from an EMBL/GenBank/DDBJ whole genome shotgun (WGS) entry which is preliminary data.</text>
</comment>